<dbReference type="InterPro" id="IPR013762">
    <property type="entry name" value="Integrase-like_cat_sf"/>
</dbReference>
<dbReference type="SUPFAM" id="SSF56349">
    <property type="entry name" value="DNA breaking-rejoining enzymes"/>
    <property type="match status" value="1"/>
</dbReference>
<evidence type="ECO:0000313" key="4">
    <source>
        <dbReference type="EMBL" id="BAQ67190.1"/>
    </source>
</evidence>
<protein>
    <submittedName>
        <fullName evidence="4">Integrase/recombinase</fullName>
    </submittedName>
</protein>
<feature type="region of interest" description="Disordered" evidence="2">
    <location>
        <begin position="347"/>
        <end position="369"/>
    </location>
</feature>
<name>A0A0D6AX67_RHOSU</name>
<evidence type="ECO:0000259" key="3">
    <source>
        <dbReference type="PROSITE" id="PS51898"/>
    </source>
</evidence>
<sequence length="369" mass="41098">MRRAVHGKGILKHLNASGRWPSGNVRYYYRPKGQKGVPLPDLPPSHPDFLSAYARAAGLSVAPLHSPRTGSISAGIADYLKSDAFLSLSAGTRTRRRIMLDDIRGRYSTGLVRDLRPHHIRADLEGRPPHPANNRLKCWRGLCRWWQEAGLAEEDAASPVRARRVLPTEGHLPWSRDDIAKFRARWPHATSQRLAFELLFWTGARMSDAVRLGPGMVDADGWLSYRQSKTGGQVDVPFTAAAPEWAEPSDRVHLFSALREQADRHAVWMVTAQGRPRSIKAASQWFSAAARAAGITGGRSAHGLRKTRAQIMAERGATPDQRAAWLGHESLSEVQHYSRGADRRRMLAGIDPEPKSSNSSDRVPTWMRK</sequence>
<evidence type="ECO:0000256" key="2">
    <source>
        <dbReference type="SAM" id="MobiDB-lite"/>
    </source>
</evidence>
<dbReference type="InterPro" id="IPR002104">
    <property type="entry name" value="Integrase_catalytic"/>
</dbReference>
<dbReference type="Pfam" id="PF00589">
    <property type="entry name" value="Phage_integrase"/>
    <property type="match status" value="1"/>
</dbReference>
<dbReference type="GO" id="GO:0003677">
    <property type="term" value="F:DNA binding"/>
    <property type="evidence" value="ECO:0007669"/>
    <property type="project" value="InterPro"/>
</dbReference>
<evidence type="ECO:0000256" key="1">
    <source>
        <dbReference type="ARBA" id="ARBA00023172"/>
    </source>
</evidence>
<dbReference type="Proteomes" id="UP000064912">
    <property type="component" value="Chromosome"/>
</dbReference>
<accession>A0A0D6AX67</accession>
<dbReference type="Gene3D" id="1.10.443.10">
    <property type="entry name" value="Intergrase catalytic core"/>
    <property type="match status" value="1"/>
</dbReference>
<dbReference type="EMBL" id="AP014800">
    <property type="protein sequence ID" value="BAQ67190.1"/>
    <property type="molecule type" value="Genomic_DNA"/>
</dbReference>
<evidence type="ECO:0000313" key="5">
    <source>
        <dbReference type="Proteomes" id="UP000064912"/>
    </source>
</evidence>
<proteinExistence type="predicted"/>
<dbReference type="InterPro" id="IPR011010">
    <property type="entry name" value="DNA_brk_join_enz"/>
</dbReference>
<dbReference type="KEGG" id="rsu:NHU_00018"/>
<dbReference type="PATRIC" id="fig|35806.4.peg.19"/>
<gene>
    <name evidence="4" type="ORF">NHU_00018</name>
</gene>
<keyword evidence="1" id="KW-0233">DNA recombination</keyword>
<dbReference type="AlphaFoldDB" id="A0A0D6AX67"/>
<reference evidence="4 5" key="1">
    <citation type="submission" date="2015-02" db="EMBL/GenBank/DDBJ databases">
        <title>Genome sequene of Rhodovulum sulfidophilum DSM 2351.</title>
        <authorList>
            <person name="Nagao N."/>
        </authorList>
    </citation>
    <scope>NUCLEOTIDE SEQUENCE [LARGE SCALE GENOMIC DNA]</scope>
    <source>
        <strain evidence="4 5">DSM 2351</strain>
    </source>
</reference>
<dbReference type="GO" id="GO:0006310">
    <property type="term" value="P:DNA recombination"/>
    <property type="evidence" value="ECO:0007669"/>
    <property type="project" value="UniProtKB-KW"/>
</dbReference>
<feature type="domain" description="Tyr recombinase" evidence="3">
    <location>
        <begin position="169"/>
        <end position="351"/>
    </location>
</feature>
<dbReference type="GO" id="GO:0015074">
    <property type="term" value="P:DNA integration"/>
    <property type="evidence" value="ECO:0007669"/>
    <property type="project" value="InterPro"/>
</dbReference>
<dbReference type="PROSITE" id="PS51898">
    <property type="entry name" value="TYR_RECOMBINASE"/>
    <property type="match status" value="1"/>
</dbReference>
<organism evidence="4 5">
    <name type="scientific">Rhodovulum sulfidophilum</name>
    <name type="common">Rhodobacter sulfidophilus</name>
    <dbReference type="NCBI Taxonomy" id="35806"/>
    <lineage>
        <taxon>Bacteria</taxon>
        <taxon>Pseudomonadati</taxon>
        <taxon>Pseudomonadota</taxon>
        <taxon>Alphaproteobacteria</taxon>
        <taxon>Rhodobacterales</taxon>
        <taxon>Paracoccaceae</taxon>
        <taxon>Rhodovulum</taxon>
    </lineage>
</organism>